<dbReference type="Pfam" id="PF08245">
    <property type="entry name" value="Mur_ligase_M"/>
    <property type="match status" value="1"/>
</dbReference>
<name>A0ABU0JND4_HATLI</name>
<dbReference type="NCBIfam" id="TIGR01082">
    <property type="entry name" value="murC"/>
    <property type="match status" value="1"/>
</dbReference>
<dbReference type="EMBL" id="JAUSWN010000002">
    <property type="protein sequence ID" value="MDQ0478596.1"/>
    <property type="molecule type" value="Genomic_DNA"/>
</dbReference>
<evidence type="ECO:0000256" key="10">
    <source>
        <dbReference type="ARBA" id="ARBA00022984"/>
    </source>
</evidence>
<keyword evidence="5 14" id="KW-0436">Ligase</keyword>
<dbReference type="PANTHER" id="PTHR43445:SF3">
    <property type="entry name" value="UDP-N-ACETYLMURAMATE--L-ALANINE LIGASE"/>
    <property type="match status" value="1"/>
</dbReference>
<evidence type="ECO:0000256" key="11">
    <source>
        <dbReference type="ARBA" id="ARBA00023306"/>
    </source>
</evidence>
<feature type="domain" description="Mur ligase C-terminal" evidence="16">
    <location>
        <begin position="317"/>
        <end position="446"/>
    </location>
</feature>
<accession>A0ABU0JND4</accession>
<comment type="catalytic activity">
    <reaction evidence="13 14">
        <text>UDP-N-acetyl-alpha-D-muramate + L-alanine + ATP = UDP-N-acetyl-alpha-D-muramoyl-L-alanine + ADP + phosphate + H(+)</text>
        <dbReference type="Rhea" id="RHEA:23372"/>
        <dbReference type="ChEBI" id="CHEBI:15378"/>
        <dbReference type="ChEBI" id="CHEBI:30616"/>
        <dbReference type="ChEBI" id="CHEBI:43474"/>
        <dbReference type="ChEBI" id="CHEBI:57972"/>
        <dbReference type="ChEBI" id="CHEBI:70757"/>
        <dbReference type="ChEBI" id="CHEBI:83898"/>
        <dbReference type="ChEBI" id="CHEBI:456216"/>
        <dbReference type="EC" id="6.3.2.8"/>
    </reaction>
</comment>
<comment type="function">
    <text evidence="14">Cell wall formation.</text>
</comment>
<keyword evidence="9 14" id="KW-0133">Cell shape</keyword>
<dbReference type="InterPro" id="IPR036615">
    <property type="entry name" value="Mur_ligase_C_dom_sf"/>
</dbReference>
<evidence type="ECO:0000256" key="12">
    <source>
        <dbReference type="ARBA" id="ARBA00023316"/>
    </source>
</evidence>
<comment type="subcellular location">
    <subcellularLocation>
        <location evidence="1 14">Cytoplasm</location>
    </subcellularLocation>
</comment>
<keyword evidence="7 14" id="KW-0547">Nucleotide-binding</keyword>
<evidence type="ECO:0000256" key="2">
    <source>
        <dbReference type="ARBA" id="ARBA00004752"/>
    </source>
</evidence>
<dbReference type="SUPFAM" id="SSF53623">
    <property type="entry name" value="MurD-like peptide ligases, catalytic domain"/>
    <property type="match status" value="1"/>
</dbReference>
<dbReference type="Gene3D" id="3.90.190.20">
    <property type="entry name" value="Mur ligase, C-terminal domain"/>
    <property type="match status" value="1"/>
</dbReference>
<evidence type="ECO:0000313" key="19">
    <source>
        <dbReference type="Proteomes" id="UP001224418"/>
    </source>
</evidence>
<proteinExistence type="inferred from homology"/>
<dbReference type="InterPro" id="IPR036565">
    <property type="entry name" value="Mur-like_cat_sf"/>
</dbReference>
<dbReference type="GO" id="GO:0008763">
    <property type="term" value="F:UDP-N-acetylmuramate-L-alanine ligase activity"/>
    <property type="evidence" value="ECO:0007669"/>
    <property type="project" value="UniProtKB-EC"/>
</dbReference>
<sequence length="457" mass="50932">MSLNFINDIKKKVHFIGIGGISMSGLAEILLKNGYSVSGSDMKESHITKKLEDLGATIYIGHKSENVDNTDIVVYTAAIAQDNPELIHAKNLNLTMYDRAEFLGQIMKDHKYNVAVAGTHGKTTTTSMMSHIALSGNLDPTILVGGELDVINGNIRVGKSDYFITEACEYKESFLKFHPYVGIILNVDADHLDYYKDLNHIKQAFAKFINLIPTDGYLIANAEDKNLMEIIDTAKCNVITFGINNGRIRAKDIVFNDNATSTFNVYDGEEKLFQVNLSVPGQHNILNSLATICASLSLKIPKDAIINGLFDFRGTHRRFEVKGIKDGISVIDDYAHHPTEIKSTIKTADKYPHKNLYYIFQPHTYTRTYTLFNEFCNCFSGVENLIITDIYAAREKDTGLVSSEQLAEGIKKAGVNCTYIKDFNEITDYLKKHCTDGDVIITVGAGDVFKIGEDFLK</sequence>
<evidence type="ECO:0000256" key="7">
    <source>
        <dbReference type="ARBA" id="ARBA00022741"/>
    </source>
</evidence>
<dbReference type="EC" id="6.3.2.8" evidence="3 14"/>
<keyword evidence="11 14" id="KW-0131">Cell cycle</keyword>
<evidence type="ECO:0000256" key="9">
    <source>
        <dbReference type="ARBA" id="ARBA00022960"/>
    </source>
</evidence>
<dbReference type="HAMAP" id="MF_00046">
    <property type="entry name" value="MurC"/>
    <property type="match status" value="1"/>
</dbReference>
<dbReference type="Gene3D" id="3.40.1190.10">
    <property type="entry name" value="Mur-like, catalytic domain"/>
    <property type="match status" value="1"/>
</dbReference>
<comment type="caution">
    <text evidence="18">The sequence shown here is derived from an EMBL/GenBank/DDBJ whole genome shotgun (WGS) entry which is preliminary data.</text>
</comment>
<dbReference type="Gene3D" id="3.40.50.720">
    <property type="entry name" value="NAD(P)-binding Rossmann-like Domain"/>
    <property type="match status" value="1"/>
</dbReference>
<keyword evidence="8 14" id="KW-0067">ATP-binding</keyword>
<dbReference type="Proteomes" id="UP001224418">
    <property type="component" value="Unassembled WGS sequence"/>
</dbReference>
<dbReference type="PANTHER" id="PTHR43445">
    <property type="entry name" value="UDP-N-ACETYLMURAMATE--L-ALANINE LIGASE-RELATED"/>
    <property type="match status" value="1"/>
</dbReference>
<reference evidence="18 19" key="1">
    <citation type="submission" date="2023-07" db="EMBL/GenBank/DDBJ databases">
        <title>Genomic Encyclopedia of Type Strains, Phase IV (KMG-IV): sequencing the most valuable type-strain genomes for metagenomic binning, comparative biology and taxonomic classification.</title>
        <authorList>
            <person name="Goeker M."/>
        </authorList>
    </citation>
    <scope>NUCLEOTIDE SEQUENCE [LARGE SCALE GENOMIC DNA]</scope>
    <source>
        <strain evidence="18 19">DSM 1400</strain>
    </source>
</reference>
<feature type="domain" description="Mur ligase central" evidence="17">
    <location>
        <begin position="116"/>
        <end position="294"/>
    </location>
</feature>
<keyword evidence="10 14" id="KW-0573">Peptidoglycan synthesis</keyword>
<evidence type="ECO:0000256" key="3">
    <source>
        <dbReference type="ARBA" id="ARBA00012211"/>
    </source>
</evidence>
<evidence type="ECO:0000256" key="14">
    <source>
        <dbReference type="HAMAP-Rule" id="MF_00046"/>
    </source>
</evidence>
<feature type="domain" description="Mur ligase N-terminal catalytic" evidence="15">
    <location>
        <begin position="12"/>
        <end position="110"/>
    </location>
</feature>
<gene>
    <name evidence="14" type="primary">murC</name>
    <name evidence="18" type="ORF">QOZ93_000305</name>
</gene>
<dbReference type="Pfam" id="PF02875">
    <property type="entry name" value="Mur_ligase_C"/>
    <property type="match status" value="1"/>
</dbReference>
<evidence type="ECO:0000256" key="4">
    <source>
        <dbReference type="ARBA" id="ARBA00022490"/>
    </source>
</evidence>
<dbReference type="InterPro" id="IPR013221">
    <property type="entry name" value="Mur_ligase_cen"/>
</dbReference>
<keyword evidence="4 14" id="KW-0963">Cytoplasm</keyword>
<dbReference type="InterPro" id="IPR005758">
    <property type="entry name" value="UDP-N-AcMur_Ala_ligase_MurC"/>
</dbReference>
<evidence type="ECO:0000259" key="16">
    <source>
        <dbReference type="Pfam" id="PF02875"/>
    </source>
</evidence>
<dbReference type="SUPFAM" id="SSF53244">
    <property type="entry name" value="MurD-like peptide ligases, peptide-binding domain"/>
    <property type="match status" value="1"/>
</dbReference>
<dbReference type="RefSeq" id="WP_307354845.1">
    <property type="nucleotide sequence ID" value="NZ_BAAACJ010000008.1"/>
</dbReference>
<dbReference type="SUPFAM" id="SSF51984">
    <property type="entry name" value="MurCD N-terminal domain"/>
    <property type="match status" value="1"/>
</dbReference>
<keyword evidence="6 14" id="KW-0132">Cell division</keyword>
<feature type="binding site" evidence="14">
    <location>
        <begin position="118"/>
        <end position="124"/>
    </location>
    <ligand>
        <name>ATP</name>
        <dbReference type="ChEBI" id="CHEBI:30616"/>
    </ligand>
</feature>
<dbReference type="InterPro" id="IPR004101">
    <property type="entry name" value="Mur_ligase_C"/>
</dbReference>
<dbReference type="Pfam" id="PF01225">
    <property type="entry name" value="Mur_ligase"/>
    <property type="match status" value="1"/>
</dbReference>
<comment type="pathway">
    <text evidence="2 14">Cell wall biogenesis; peptidoglycan biosynthesis.</text>
</comment>
<organism evidence="18 19">
    <name type="scientific">Hathewaya limosa</name>
    <name type="common">Clostridium limosum</name>
    <dbReference type="NCBI Taxonomy" id="1536"/>
    <lineage>
        <taxon>Bacteria</taxon>
        <taxon>Bacillati</taxon>
        <taxon>Bacillota</taxon>
        <taxon>Clostridia</taxon>
        <taxon>Eubacteriales</taxon>
        <taxon>Clostridiaceae</taxon>
        <taxon>Hathewaya</taxon>
    </lineage>
</organism>
<evidence type="ECO:0000259" key="15">
    <source>
        <dbReference type="Pfam" id="PF01225"/>
    </source>
</evidence>
<evidence type="ECO:0000256" key="1">
    <source>
        <dbReference type="ARBA" id="ARBA00004496"/>
    </source>
</evidence>
<evidence type="ECO:0000256" key="6">
    <source>
        <dbReference type="ARBA" id="ARBA00022618"/>
    </source>
</evidence>
<protein>
    <recommendedName>
        <fullName evidence="3 14">UDP-N-acetylmuramate--L-alanine ligase</fullName>
        <ecNumber evidence="3 14">6.3.2.8</ecNumber>
    </recommendedName>
    <alternativeName>
        <fullName evidence="14">UDP-N-acetylmuramoyl-L-alanine synthetase</fullName>
    </alternativeName>
</protein>
<comment type="similarity">
    <text evidence="14">Belongs to the MurCDEF family.</text>
</comment>
<evidence type="ECO:0000313" key="18">
    <source>
        <dbReference type="EMBL" id="MDQ0478596.1"/>
    </source>
</evidence>
<dbReference type="InterPro" id="IPR000713">
    <property type="entry name" value="Mur_ligase_N"/>
</dbReference>
<evidence type="ECO:0000256" key="13">
    <source>
        <dbReference type="ARBA" id="ARBA00047833"/>
    </source>
</evidence>
<evidence type="ECO:0000256" key="5">
    <source>
        <dbReference type="ARBA" id="ARBA00022598"/>
    </source>
</evidence>
<dbReference type="InterPro" id="IPR050061">
    <property type="entry name" value="MurCDEF_pg_biosynth"/>
</dbReference>
<evidence type="ECO:0000256" key="8">
    <source>
        <dbReference type="ARBA" id="ARBA00022840"/>
    </source>
</evidence>
<keyword evidence="19" id="KW-1185">Reference proteome</keyword>
<keyword evidence="12 14" id="KW-0961">Cell wall biogenesis/degradation</keyword>
<evidence type="ECO:0000259" key="17">
    <source>
        <dbReference type="Pfam" id="PF08245"/>
    </source>
</evidence>